<dbReference type="AlphaFoldDB" id="A0A7S1F0W7"/>
<name>A0A7S1F0W7_NOCSC</name>
<dbReference type="EMBL" id="HBFQ01014975">
    <property type="protein sequence ID" value="CAD8836023.1"/>
    <property type="molecule type" value="Transcribed_RNA"/>
</dbReference>
<accession>A0A7S1F0W7</accession>
<organism evidence="1">
    <name type="scientific">Noctiluca scintillans</name>
    <name type="common">Sea sparkle</name>
    <name type="synonym">Red tide dinoflagellate</name>
    <dbReference type="NCBI Taxonomy" id="2966"/>
    <lineage>
        <taxon>Eukaryota</taxon>
        <taxon>Sar</taxon>
        <taxon>Alveolata</taxon>
        <taxon>Dinophyceae</taxon>
        <taxon>Noctilucales</taxon>
        <taxon>Noctilucaceae</taxon>
        <taxon>Noctiluca</taxon>
    </lineage>
</organism>
<protein>
    <submittedName>
        <fullName evidence="1">Uncharacterized protein</fullName>
    </submittedName>
</protein>
<reference evidence="1" key="1">
    <citation type="submission" date="2021-01" db="EMBL/GenBank/DDBJ databases">
        <authorList>
            <person name="Corre E."/>
            <person name="Pelletier E."/>
            <person name="Niang G."/>
            <person name="Scheremetjew M."/>
            <person name="Finn R."/>
            <person name="Kale V."/>
            <person name="Holt S."/>
            <person name="Cochrane G."/>
            <person name="Meng A."/>
            <person name="Brown T."/>
            <person name="Cohen L."/>
        </authorList>
    </citation>
    <scope>NUCLEOTIDE SEQUENCE</scope>
</reference>
<evidence type="ECO:0000313" key="1">
    <source>
        <dbReference type="EMBL" id="CAD8836023.1"/>
    </source>
</evidence>
<proteinExistence type="predicted"/>
<sequence>MVFTSPLAQGCWQRLPSFQPGVVLDMLTSLYTCCVDRTKDVEPTSVPPSVPSLELDPAWHDILSNDIATPKAKKRTVKSVLQRLGRATCCTSIQVAPKSLPAAPDSDFLDLKVPTAIRVIDQDVPRFASRGRVA</sequence>
<gene>
    <name evidence="1" type="ORF">NSCI0253_LOCUS10371</name>
</gene>